<comment type="similarity">
    <text evidence="1">Belongs to the eukaryotic diacylglycerol kinase family.</text>
</comment>
<evidence type="ECO:0000313" key="10">
    <source>
        <dbReference type="Proteomes" id="UP001295684"/>
    </source>
</evidence>
<organism evidence="9 10">
    <name type="scientific">Euplotes crassus</name>
    <dbReference type="NCBI Taxonomy" id="5936"/>
    <lineage>
        <taxon>Eukaryota</taxon>
        <taxon>Sar</taxon>
        <taxon>Alveolata</taxon>
        <taxon>Ciliophora</taxon>
        <taxon>Intramacronucleata</taxon>
        <taxon>Spirotrichea</taxon>
        <taxon>Hypotrichia</taxon>
        <taxon>Euplotida</taxon>
        <taxon>Euplotidae</taxon>
        <taxon>Moneuplotes</taxon>
    </lineage>
</organism>
<gene>
    <name evidence="9" type="ORF">ECRASSUSDP1_LOCUS9755</name>
</gene>
<dbReference type="PANTHER" id="PTHR11255:SF121">
    <property type="entry name" value="DIACYLGLYCEROL KINASE (ATP)"/>
    <property type="match status" value="1"/>
</dbReference>
<keyword evidence="6" id="KW-0067">ATP-binding</keyword>
<dbReference type="Gene3D" id="3.40.50.10330">
    <property type="entry name" value="Probable inorganic polyphosphate/atp-NAD kinase, domain 1"/>
    <property type="match status" value="1"/>
</dbReference>
<evidence type="ECO:0000256" key="2">
    <source>
        <dbReference type="ARBA" id="ARBA00012133"/>
    </source>
</evidence>
<evidence type="ECO:0000259" key="8">
    <source>
        <dbReference type="Pfam" id="PF00781"/>
    </source>
</evidence>
<dbReference type="InterPro" id="IPR037607">
    <property type="entry name" value="DGK"/>
</dbReference>
<evidence type="ECO:0000256" key="5">
    <source>
        <dbReference type="ARBA" id="ARBA00022777"/>
    </source>
</evidence>
<dbReference type="EC" id="2.7.1.107" evidence="2"/>
<dbReference type="Pfam" id="PF00609">
    <property type="entry name" value="DAGK_acc"/>
    <property type="match status" value="1"/>
</dbReference>
<keyword evidence="4" id="KW-0547">Nucleotide-binding</keyword>
<name>A0AAD1UGZ6_EUPCR</name>
<accession>A0AAD1UGZ6</accession>
<dbReference type="PANTHER" id="PTHR11255">
    <property type="entry name" value="DIACYLGLYCEROL KINASE"/>
    <property type="match status" value="1"/>
</dbReference>
<feature type="domain" description="DAGKc" evidence="8">
    <location>
        <begin position="34"/>
        <end position="163"/>
    </location>
</feature>
<proteinExistence type="inferred from homology"/>
<protein>
    <recommendedName>
        <fullName evidence="2">diacylglycerol kinase (ATP)</fullName>
        <ecNumber evidence="2">2.7.1.107</ecNumber>
    </recommendedName>
</protein>
<keyword evidence="5" id="KW-0418">Kinase</keyword>
<dbReference type="GO" id="GO:0007200">
    <property type="term" value="P:phospholipase C-activating G protein-coupled receptor signaling pathway"/>
    <property type="evidence" value="ECO:0007669"/>
    <property type="project" value="InterPro"/>
</dbReference>
<evidence type="ECO:0000259" key="7">
    <source>
        <dbReference type="Pfam" id="PF00609"/>
    </source>
</evidence>
<dbReference type="InterPro" id="IPR000756">
    <property type="entry name" value="Diacylglycerol_kin_accessory"/>
</dbReference>
<dbReference type="GO" id="GO:0016020">
    <property type="term" value="C:membrane"/>
    <property type="evidence" value="ECO:0007669"/>
    <property type="project" value="TreeGrafter"/>
</dbReference>
<dbReference type="InterPro" id="IPR017438">
    <property type="entry name" value="ATP-NAD_kinase_N"/>
</dbReference>
<dbReference type="GO" id="GO:0004143">
    <property type="term" value="F:ATP-dependent diacylglycerol kinase activity"/>
    <property type="evidence" value="ECO:0007669"/>
    <property type="project" value="UniProtKB-EC"/>
</dbReference>
<reference evidence="9" key="1">
    <citation type="submission" date="2023-07" db="EMBL/GenBank/DDBJ databases">
        <authorList>
            <consortium name="AG Swart"/>
            <person name="Singh M."/>
            <person name="Singh A."/>
            <person name="Seah K."/>
            <person name="Emmerich C."/>
        </authorList>
    </citation>
    <scope>NUCLEOTIDE SEQUENCE</scope>
    <source>
        <strain evidence="9">DP1</strain>
    </source>
</reference>
<evidence type="ECO:0000313" key="9">
    <source>
        <dbReference type="EMBL" id="CAI2368462.1"/>
    </source>
</evidence>
<evidence type="ECO:0000256" key="1">
    <source>
        <dbReference type="ARBA" id="ARBA00009280"/>
    </source>
</evidence>
<dbReference type="AlphaFoldDB" id="A0AAD1UGZ6"/>
<dbReference type="SUPFAM" id="SSF111331">
    <property type="entry name" value="NAD kinase/diacylglycerol kinase-like"/>
    <property type="match status" value="1"/>
</dbReference>
<feature type="domain" description="Diacylglycerol kinase accessory" evidence="7">
    <location>
        <begin position="220"/>
        <end position="442"/>
    </location>
</feature>
<evidence type="ECO:0000256" key="3">
    <source>
        <dbReference type="ARBA" id="ARBA00022679"/>
    </source>
</evidence>
<dbReference type="Proteomes" id="UP001295684">
    <property type="component" value="Unassembled WGS sequence"/>
</dbReference>
<dbReference type="InterPro" id="IPR016064">
    <property type="entry name" value="NAD/diacylglycerol_kinase_sf"/>
</dbReference>
<dbReference type="GO" id="GO:0005524">
    <property type="term" value="F:ATP binding"/>
    <property type="evidence" value="ECO:0007669"/>
    <property type="project" value="UniProtKB-KW"/>
</dbReference>
<evidence type="ECO:0000256" key="4">
    <source>
        <dbReference type="ARBA" id="ARBA00022741"/>
    </source>
</evidence>
<dbReference type="EMBL" id="CAMPGE010009596">
    <property type="protein sequence ID" value="CAI2368462.1"/>
    <property type="molecule type" value="Genomic_DNA"/>
</dbReference>
<evidence type="ECO:0000256" key="6">
    <source>
        <dbReference type="ARBA" id="ARBA00022840"/>
    </source>
</evidence>
<dbReference type="InterPro" id="IPR001206">
    <property type="entry name" value="Diacylglycerol_kinase_cat_dom"/>
</dbReference>
<comment type="caution">
    <text evidence="9">The sequence shown here is derived from an EMBL/GenBank/DDBJ whole genome shotgun (WGS) entry which is preliminary data.</text>
</comment>
<dbReference type="Pfam" id="PF00781">
    <property type="entry name" value="DAGK_cat"/>
    <property type="match status" value="1"/>
</dbReference>
<keyword evidence="10" id="KW-1185">Reference proteome</keyword>
<sequence length="475" mass="55082">MEKGNDFEIETKIKLINRSVSDDQDFITSPQIQIYLLVNPRSGSREGRSYTILEKDCYQYELDNGDTCELNIINILLKDSMEDFKKSVLEKSRLLNFEDEPQTLKKIITVIAGGDGSFMNILKEMEDYGVILDNVIFTQFPFGTANDLARAFSWGATPSQRMKTDLRYLCNLLNSAKETGFDIWEINIHADEVNGDVESVDGNELISHQMHHFTKLMCHSFSFGLDARIGLNFERRRTRSRCCNNIRYALEGMKRVFCCCFYQRTLRIREILTKFSQNPPEDDSQEFESIQSDDLEENASDKMMTRQVKLDNKEFTIGSHRDEENTYYIRGNPVSLYCTNIAILMGGRNNIWEGGRNRSGITDKSGRPIDPRVFNNSVAYNDGKLEFTTFSSMFHLIFQKSRRVMQAGGPFVFEFEEYKKDEIEENKNDSEPQKTYINIDGEFYRISDIRKLTISRYFKEKQLRILVNENDSGSS</sequence>
<keyword evidence="3" id="KW-0808">Transferase</keyword>